<name>A0AAW1KPK2_POPJA</name>
<evidence type="ECO:0000256" key="1">
    <source>
        <dbReference type="SAM" id="MobiDB-lite"/>
    </source>
</evidence>
<evidence type="ECO:0000313" key="2">
    <source>
        <dbReference type="EMBL" id="KAK9721680.1"/>
    </source>
</evidence>
<feature type="region of interest" description="Disordered" evidence="1">
    <location>
        <begin position="60"/>
        <end position="91"/>
    </location>
</feature>
<feature type="compositionally biased region" description="Basic and acidic residues" evidence="1">
    <location>
        <begin position="72"/>
        <end position="82"/>
    </location>
</feature>
<comment type="caution">
    <text evidence="2">The sequence shown here is derived from an EMBL/GenBank/DDBJ whole genome shotgun (WGS) entry which is preliminary data.</text>
</comment>
<keyword evidence="3" id="KW-1185">Reference proteome</keyword>
<organism evidence="2 3">
    <name type="scientific">Popillia japonica</name>
    <name type="common">Japanese beetle</name>
    <dbReference type="NCBI Taxonomy" id="7064"/>
    <lineage>
        <taxon>Eukaryota</taxon>
        <taxon>Metazoa</taxon>
        <taxon>Ecdysozoa</taxon>
        <taxon>Arthropoda</taxon>
        <taxon>Hexapoda</taxon>
        <taxon>Insecta</taxon>
        <taxon>Pterygota</taxon>
        <taxon>Neoptera</taxon>
        <taxon>Endopterygota</taxon>
        <taxon>Coleoptera</taxon>
        <taxon>Polyphaga</taxon>
        <taxon>Scarabaeiformia</taxon>
        <taxon>Scarabaeidae</taxon>
        <taxon>Rutelinae</taxon>
        <taxon>Popillia</taxon>
    </lineage>
</organism>
<evidence type="ECO:0000313" key="3">
    <source>
        <dbReference type="Proteomes" id="UP001458880"/>
    </source>
</evidence>
<dbReference type="EMBL" id="JASPKY010000196">
    <property type="protein sequence ID" value="KAK9721680.1"/>
    <property type="molecule type" value="Genomic_DNA"/>
</dbReference>
<reference evidence="2 3" key="1">
    <citation type="journal article" date="2024" name="BMC Genomics">
        <title>De novo assembly and annotation of Popillia japonica's genome with initial clues to its potential as an invasive pest.</title>
        <authorList>
            <person name="Cucini C."/>
            <person name="Boschi S."/>
            <person name="Funari R."/>
            <person name="Cardaioli E."/>
            <person name="Iannotti N."/>
            <person name="Marturano G."/>
            <person name="Paoli F."/>
            <person name="Bruttini M."/>
            <person name="Carapelli A."/>
            <person name="Frati F."/>
            <person name="Nardi F."/>
        </authorList>
    </citation>
    <scope>NUCLEOTIDE SEQUENCE [LARGE SCALE GENOMIC DNA]</scope>
    <source>
        <strain evidence="2">DMR45628</strain>
    </source>
</reference>
<dbReference type="AlphaFoldDB" id="A0AAW1KPK2"/>
<proteinExistence type="predicted"/>
<gene>
    <name evidence="2" type="ORF">QE152_g20766</name>
</gene>
<dbReference type="Proteomes" id="UP001458880">
    <property type="component" value="Unassembled WGS sequence"/>
</dbReference>
<sequence>MSVACGDCEMIFCFCEKSITYHRSLDNGQGMACGDCEMIFCFCEKSITYHRSLDNGQGTGFVKLTPPPRPTTEMDLRCEEQMPAKTPTPGK</sequence>
<accession>A0AAW1KPK2</accession>
<protein>
    <submittedName>
        <fullName evidence="2">Uncharacterized protein</fullName>
    </submittedName>
</protein>